<dbReference type="Proteomes" id="UP000827787">
    <property type="component" value="Segment"/>
</dbReference>
<protein>
    <submittedName>
        <fullName evidence="2">Uncharacterized protein</fullName>
    </submittedName>
</protein>
<accession>A0AAE7XIV9</accession>
<sequence length="52" mass="5517">MSQPENPLAKFFDESASIPGLDEAQERVETMRDGGGEVVEASDECEGGGCKI</sequence>
<evidence type="ECO:0000256" key="1">
    <source>
        <dbReference type="SAM" id="MobiDB-lite"/>
    </source>
</evidence>
<organism evidence="2 3">
    <name type="scientific">Erwinia phage pEa_SNUABM_3</name>
    <dbReference type="NCBI Taxonomy" id="2869552"/>
    <lineage>
        <taxon>Viruses</taxon>
        <taxon>Duplodnaviria</taxon>
        <taxon>Heunggongvirae</taxon>
        <taxon>Uroviricota</taxon>
        <taxon>Caudoviricetes</taxon>
        <taxon>Alexandravirus</taxon>
        <taxon>Alexandravirus SNUABM3</taxon>
    </lineage>
</organism>
<name>A0AAE7XIV9_9CAUD</name>
<evidence type="ECO:0000313" key="3">
    <source>
        <dbReference type="Proteomes" id="UP000827787"/>
    </source>
</evidence>
<proteinExistence type="predicted"/>
<reference evidence="2 3" key="1">
    <citation type="submission" date="2021-06" db="EMBL/GenBank/DDBJ databases">
        <title>Complete genome sequence of Erwinia phage pEa_SNUABM_03.</title>
        <authorList>
            <person name="Kim S.G."/>
            <person name="Park S.C."/>
        </authorList>
    </citation>
    <scope>NUCLEOTIDE SEQUENCE [LARGE SCALE GENOMIC DNA]</scope>
</reference>
<evidence type="ECO:0000313" key="2">
    <source>
        <dbReference type="EMBL" id="QZE56236.1"/>
    </source>
</evidence>
<gene>
    <name evidence="2" type="ORF">pEaSNUABM3_00039</name>
</gene>
<dbReference type="EMBL" id="MZ443770">
    <property type="protein sequence ID" value="QZE56236.1"/>
    <property type="molecule type" value="Genomic_DNA"/>
</dbReference>
<keyword evidence="3" id="KW-1185">Reference proteome</keyword>
<feature type="region of interest" description="Disordered" evidence="1">
    <location>
        <begin position="33"/>
        <end position="52"/>
    </location>
</feature>